<evidence type="ECO:0000256" key="1">
    <source>
        <dbReference type="ARBA" id="ARBA00004173"/>
    </source>
</evidence>
<evidence type="ECO:0000256" key="7">
    <source>
        <dbReference type="ARBA" id="ARBA00039448"/>
    </source>
</evidence>
<sequence length="212" mass="24530">MSSPRPLAVYLATEYPQTVLTPPASSISCHRVSSLRPLAVYLATECPQTVLTPPLSQRTVLLVTQPNTGYKGFVLCFSKNKLKIREYVTERAYPEIRHNIHDKTVHWKFIQSLEPPKMVHARCTNIITKENMFSQITVRFHTQQVLAIYDRFGRLMHGSEILAKDVLEYVVFEKHLSNQYGTWRLHEKIIPDWMPPPEPSLKTFRLAETNNQ</sequence>
<dbReference type="InterPro" id="IPR007379">
    <property type="entry name" value="Tim44-like_dom"/>
</dbReference>
<name>A0A7R9DRF0_TIMPO</name>
<evidence type="ECO:0000256" key="3">
    <source>
        <dbReference type="ARBA" id="ARBA00022980"/>
    </source>
</evidence>
<evidence type="ECO:0000256" key="2">
    <source>
        <dbReference type="ARBA" id="ARBA00022946"/>
    </source>
</evidence>
<feature type="domain" description="Tim44-like" evidence="9">
    <location>
        <begin position="56"/>
        <end position="190"/>
    </location>
</feature>
<evidence type="ECO:0000256" key="4">
    <source>
        <dbReference type="ARBA" id="ARBA00023128"/>
    </source>
</evidence>
<organism evidence="10">
    <name type="scientific">Timema poppense</name>
    <name type="common">Walking stick</name>
    <dbReference type="NCBI Taxonomy" id="170557"/>
    <lineage>
        <taxon>Eukaryota</taxon>
        <taxon>Metazoa</taxon>
        <taxon>Ecdysozoa</taxon>
        <taxon>Arthropoda</taxon>
        <taxon>Hexapoda</taxon>
        <taxon>Insecta</taxon>
        <taxon>Pterygota</taxon>
        <taxon>Neoptera</taxon>
        <taxon>Polyneoptera</taxon>
        <taxon>Phasmatodea</taxon>
        <taxon>Timematodea</taxon>
        <taxon>Timematoidea</taxon>
        <taxon>Timematidae</taxon>
        <taxon>Timema</taxon>
    </lineage>
</organism>
<evidence type="ECO:0000259" key="9">
    <source>
        <dbReference type="SMART" id="SM00978"/>
    </source>
</evidence>
<dbReference type="EMBL" id="OD016162">
    <property type="protein sequence ID" value="CAD7418203.1"/>
    <property type="molecule type" value="Genomic_DNA"/>
</dbReference>
<evidence type="ECO:0000256" key="5">
    <source>
        <dbReference type="ARBA" id="ARBA00023274"/>
    </source>
</evidence>
<reference evidence="10" key="1">
    <citation type="submission" date="2020-11" db="EMBL/GenBank/DDBJ databases">
        <authorList>
            <person name="Tran Van P."/>
        </authorList>
    </citation>
    <scope>NUCLEOTIDE SEQUENCE</scope>
</reference>
<dbReference type="AlphaFoldDB" id="A0A7R9DRF0"/>
<comment type="subcellular location">
    <subcellularLocation>
        <location evidence="1">Mitochondrion</location>
    </subcellularLocation>
</comment>
<dbReference type="GO" id="GO:0005739">
    <property type="term" value="C:mitochondrion"/>
    <property type="evidence" value="ECO:0007669"/>
    <property type="project" value="UniProtKB-SubCell"/>
</dbReference>
<evidence type="ECO:0000256" key="8">
    <source>
        <dbReference type="ARBA" id="ARBA00043031"/>
    </source>
</evidence>
<dbReference type="GO" id="GO:1990904">
    <property type="term" value="C:ribonucleoprotein complex"/>
    <property type="evidence" value="ECO:0007669"/>
    <property type="project" value="UniProtKB-KW"/>
</dbReference>
<dbReference type="PROSITE" id="PS51257">
    <property type="entry name" value="PROKAR_LIPOPROTEIN"/>
    <property type="match status" value="1"/>
</dbReference>
<dbReference type="SMART" id="SM00978">
    <property type="entry name" value="Tim44"/>
    <property type="match status" value="1"/>
</dbReference>
<dbReference type="PANTHER" id="PTHR28554:SF1">
    <property type="entry name" value="LARGE RIBOSOMAL SUBUNIT PROTEIN ML45"/>
    <property type="match status" value="1"/>
</dbReference>
<protein>
    <recommendedName>
        <fullName evidence="7">Large ribosomal subunit protein mL45</fullName>
    </recommendedName>
    <alternativeName>
        <fullName evidence="8">39S ribosomal protein L45, mitochondrial</fullName>
    </alternativeName>
</protein>
<dbReference type="Gene3D" id="3.10.450.240">
    <property type="match status" value="1"/>
</dbReference>
<keyword evidence="5" id="KW-0687">Ribonucleoprotein</keyword>
<dbReference type="GO" id="GO:0005840">
    <property type="term" value="C:ribosome"/>
    <property type="evidence" value="ECO:0007669"/>
    <property type="project" value="UniProtKB-KW"/>
</dbReference>
<accession>A0A7R9DRF0</accession>
<evidence type="ECO:0000256" key="6">
    <source>
        <dbReference type="ARBA" id="ARBA00038073"/>
    </source>
</evidence>
<keyword evidence="4" id="KW-0496">Mitochondrion</keyword>
<keyword evidence="2" id="KW-0809">Transit peptide</keyword>
<keyword evidence="3" id="KW-0689">Ribosomal protein</keyword>
<dbReference type="InterPro" id="IPR032710">
    <property type="entry name" value="NTF2-like_dom_sf"/>
</dbReference>
<gene>
    <name evidence="10" type="ORF">TPSB3V08_LOCUS12262</name>
</gene>
<dbReference type="InterPro" id="IPR051975">
    <property type="entry name" value="mtLSU_mL45"/>
</dbReference>
<comment type="similarity">
    <text evidence="6">Belongs to the mitochondrion-specific ribosomal protein mL45 family.</text>
</comment>
<proteinExistence type="inferred from homology"/>
<dbReference type="PANTHER" id="PTHR28554">
    <property type="entry name" value="39S RIBOSOMAL PROTEIN L45, MITOCHONDRIAL"/>
    <property type="match status" value="1"/>
</dbReference>
<evidence type="ECO:0000313" key="10">
    <source>
        <dbReference type="EMBL" id="CAD7418203.1"/>
    </source>
</evidence>
<dbReference type="SUPFAM" id="SSF54427">
    <property type="entry name" value="NTF2-like"/>
    <property type="match status" value="1"/>
</dbReference>
<dbReference type="Pfam" id="PF04280">
    <property type="entry name" value="Tim44"/>
    <property type="match status" value="1"/>
</dbReference>